<feature type="transmembrane region" description="Helical" evidence="5">
    <location>
        <begin position="256"/>
        <end position="280"/>
    </location>
</feature>
<dbReference type="GeneID" id="115877143"/>
<dbReference type="KEGG" id="soy:115877143"/>
<dbReference type="Proteomes" id="UP000504635">
    <property type="component" value="Unplaced"/>
</dbReference>
<dbReference type="OrthoDB" id="448280at2759"/>
<evidence type="ECO:0000313" key="9">
    <source>
        <dbReference type="RefSeq" id="XP_030749151.1"/>
    </source>
</evidence>
<dbReference type="RefSeq" id="XP_030749155.1">
    <property type="nucleotide sequence ID" value="XM_030893295.1"/>
</dbReference>
<dbReference type="RefSeq" id="XP_030749149.1">
    <property type="nucleotide sequence ID" value="XM_030893289.1"/>
</dbReference>
<dbReference type="RefSeq" id="XP_030749152.1">
    <property type="nucleotide sequence ID" value="XM_030893292.1"/>
</dbReference>
<protein>
    <submittedName>
        <fullName evidence="7 8">Zinc transporter ZIP3-like</fullName>
    </submittedName>
</protein>
<evidence type="ECO:0000256" key="4">
    <source>
        <dbReference type="ARBA" id="ARBA00023136"/>
    </source>
</evidence>
<gene>
    <name evidence="7 8 9 10 11 12" type="primary">LOC115877143</name>
</gene>
<feature type="transmembrane region" description="Helical" evidence="5">
    <location>
        <begin position="105"/>
        <end position="122"/>
    </location>
</feature>
<sequence>MVDVFSLRHGTHDSEDDGSNPNIAKATAMCVLFTCSFVLGCLPIKLTRWLVSKSDNKDTAVESNKYVQMLLGLGGGVLLCTTFLHLLPEVAETFEELNLTPNLEIHYAELLMCIGFFIMYFVEECVHVYLHRKEAEALTSPLIRTLSVRRGDTPRCSAHIEPIKEVIVEAHIHNHTAHSHKHTHVVAIEVDSTVKAIRGLLVVLALSVHELFEGLSVGLESSAGNVWYMFGAVAAHKLVIAFCIGVELVTTNMKTYLIVIYVFTFAVVSPMGIGIGMAISNLEENSSDVVSVFLQGLASGTLLYVVFFEILQNERKTGLRQYFSILFGFVCMFGITILG</sequence>
<keyword evidence="4 5" id="KW-0472">Membrane</keyword>
<name>A0A6J2XD29_SITOR</name>
<evidence type="ECO:0000256" key="3">
    <source>
        <dbReference type="ARBA" id="ARBA00022989"/>
    </source>
</evidence>
<comment type="subcellular location">
    <subcellularLocation>
        <location evidence="1">Membrane</location>
        <topology evidence="1">Multi-pass membrane protein</topology>
    </subcellularLocation>
</comment>
<feature type="transmembrane region" description="Helical" evidence="5">
    <location>
        <begin position="26"/>
        <end position="46"/>
    </location>
</feature>
<dbReference type="PANTHER" id="PTHR11040">
    <property type="entry name" value="ZINC/IRON TRANSPORTER"/>
    <property type="match status" value="1"/>
</dbReference>
<evidence type="ECO:0000313" key="10">
    <source>
        <dbReference type="RefSeq" id="XP_030749152.1"/>
    </source>
</evidence>
<feature type="transmembrane region" description="Helical" evidence="5">
    <location>
        <begin position="225"/>
        <end position="249"/>
    </location>
</feature>
<dbReference type="Pfam" id="PF02535">
    <property type="entry name" value="Zip"/>
    <property type="match status" value="1"/>
</dbReference>
<dbReference type="InterPro" id="IPR003689">
    <property type="entry name" value="ZIP"/>
</dbReference>
<evidence type="ECO:0000313" key="8">
    <source>
        <dbReference type="RefSeq" id="XP_030749150.1"/>
    </source>
</evidence>
<keyword evidence="6" id="KW-1185">Reference proteome</keyword>
<accession>A0A6J2XD29</accession>
<feature type="transmembrane region" description="Helical" evidence="5">
    <location>
        <begin position="322"/>
        <end position="338"/>
    </location>
</feature>
<dbReference type="PANTHER" id="PTHR11040:SF203">
    <property type="entry name" value="FI18611P1-RELATED"/>
    <property type="match status" value="1"/>
</dbReference>
<feature type="transmembrane region" description="Helical" evidence="5">
    <location>
        <begin position="66"/>
        <end position="85"/>
    </location>
</feature>
<dbReference type="AlphaFoldDB" id="A0A6J2XD29"/>
<dbReference type="GO" id="GO:0005886">
    <property type="term" value="C:plasma membrane"/>
    <property type="evidence" value="ECO:0007669"/>
    <property type="project" value="TreeGrafter"/>
</dbReference>
<evidence type="ECO:0000313" key="7">
    <source>
        <dbReference type="RefSeq" id="XP_030749149.1"/>
    </source>
</evidence>
<dbReference type="GO" id="GO:0005385">
    <property type="term" value="F:zinc ion transmembrane transporter activity"/>
    <property type="evidence" value="ECO:0007669"/>
    <property type="project" value="TreeGrafter"/>
</dbReference>
<proteinExistence type="predicted"/>
<evidence type="ECO:0000313" key="12">
    <source>
        <dbReference type="RefSeq" id="XP_030749155.1"/>
    </source>
</evidence>
<evidence type="ECO:0000313" key="11">
    <source>
        <dbReference type="RefSeq" id="XP_030749153.1"/>
    </source>
</evidence>
<feature type="transmembrane region" description="Helical" evidence="5">
    <location>
        <begin position="292"/>
        <end position="310"/>
    </location>
</feature>
<dbReference type="RefSeq" id="XP_030749151.1">
    <property type="nucleotide sequence ID" value="XM_030893291.1"/>
</dbReference>
<keyword evidence="2 5" id="KW-0812">Transmembrane</keyword>
<dbReference type="RefSeq" id="XP_030749150.1">
    <property type="nucleotide sequence ID" value="XM_030893290.1"/>
</dbReference>
<evidence type="ECO:0000256" key="1">
    <source>
        <dbReference type="ARBA" id="ARBA00004141"/>
    </source>
</evidence>
<evidence type="ECO:0000313" key="6">
    <source>
        <dbReference type="Proteomes" id="UP000504635"/>
    </source>
</evidence>
<evidence type="ECO:0000256" key="2">
    <source>
        <dbReference type="ARBA" id="ARBA00022692"/>
    </source>
</evidence>
<dbReference type="RefSeq" id="XP_030749153.1">
    <property type="nucleotide sequence ID" value="XM_030893293.1"/>
</dbReference>
<feature type="transmembrane region" description="Helical" evidence="5">
    <location>
        <begin position="200"/>
        <end position="219"/>
    </location>
</feature>
<evidence type="ECO:0000256" key="5">
    <source>
        <dbReference type="SAM" id="Phobius"/>
    </source>
</evidence>
<reference evidence="7 8" key="1">
    <citation type="submission" date="2025-04" db="UniProtKB">
        <authorList>
            <consortium name="RefSeq"/>
        </authorList>
    </citation>
    <scope>IDENTIFICATION</scope>
    <source>
        <tissue evidence="7 8">Gonads</tissue>
    </source>
</reference>
<keyword evidence="3 5" id="KW-1133">Transmembrane helix</keyword>
<organism evidence="6 10">
    <name type="scientific">Sitophilus oryzae</name>
    <name type="common">Rice weevil</name>
    <name type="synonym">Curculio oryzae</name>
    <dbReference type="NCBI Taxonomy" id="7048"/>
    <lineage>
        <taxon>Eukaryota</taxon>
        <taxon>Metazoa</taxon>
        <taxon>Ecdysozoa</taxon>
        <taxon>Arthropoda</taxon>
        <taxon>Hexapoda</taxon>
        <taxon>Insecta</taxon>
        <taxon>Pterygota</taxon>
        <taxon>Neoptera</taxon>
        <taxon>Endopterygota</taxon>
        <taxon>Coleoptera</taxon>
        <taxon>Polyphaga</taxon>
        <taxon>Cucujiformia</taxon>
        <taxon>Curculionidae</taxon>
        <taxon>Dryophthorinae</taxon>
        <taxon>Sitophilus</taxon>
    </lineage>
</organism>